<accession>A0A819UIQ8</accession>
<comment type="caution">
    <text evidence="3">The sequence shown here is derived from an EMBL/GenBank/DDBJ whole genome shotgun (WGS) entry which is preliminary data.</text>
</comment>
<dbReference type="EMBL" id="CAJOAZ010005321">
    <property type="protein sequence ID" value="CAF4095813.1"/>
    <property type="molecule type" value="Genomic_DNA"/>
</dbReference>
<reference evidence="3" key="1">
    <citation type="submission" date="2021-02" db="EMBL/GenBank/DDBJ databases">
        <authorList>
            <person name="Nowell W R."/>
        </authorList>
    </citation>
    <scope>NUCLEOTIDE SEQUENCE</scope>
</reference>
<evidence type="ECO:0000313" key="4">
    <source>
        <dbReference type="Proteomes" id="UP000663844"/>
    </source>
</evidence>
<evidence type="ECO:0000313" key="2">
    <source>
        <dbReference type="EMBL" id="CAF0846281.1"/>
    </source>
</evidence>
<feature type="transmembrane region" description="Helical" evidence="1">
    <location>
        <begin position="21"/>
        <end position="42"/>
    </location>
</feature>
<sequence>MVTSNAARPKKLCEYLKRRKVMCIIVIIILLAIIITISIVIWKTKKTNSEQISTAEGTTTEITEKTTIEITEKMEVTTGS</sequence>
<evidence type="ECO:0000313" key="3">
    <source>
        <dbReference type="EMBL" id="CAF4095813.1"/>
    </source>
</evidence>
<evidence type="ECO:0000256" key="1">
    <source>
        <dbReference type="SAM" id="Phobius"/>
    </source>
</evidence>
<keyword evidence="1" id="KW-0812">Transmembrane</keyword>
<dbReference type="Proteomes" id="UP000663845">
    <property type="component" value="Unassembled WGS sequence"/>
</dbReference>
<keyword evidence="1" id="KW-0472">Membrane</keyword>
<name>A0A819UIQ8_9BILA</name>
<dbReference type="AlphaFoldDB" id="A0A819UIQ8"/>
<proteinExistence type="predicted"/>
<dbReference type="Proteomes" id="UP000663844">
    <property type="component" value="Unassembled WGS sequence"/>
</dbReference>
<organism evidence="3 4">
    <name type="scientific">Adineta steineri</name>
    <dbReference type="NCBI Taxonomy" id="433720"/>
    <lineage>
        <taxon>Eukaryota</taxon>
        <taxon>Metazoa</taxon>
        <taxon>Spiralia</taxon>
        <taxon>Gnathifera</taxon>
        <taxon>Rotifera</taxon>
        <taxon>Eurotatoria</taxon>
        <taxon>Bdelloidea</taxon>
        <taxon>Adinetida</taxon>
        <taxon>Adinetidae</taxon>
        <taxon>Adineta</taxon>
    </lineage>
</organism>
<protein>
    <submittedName>
        <fullName evidence="3">Uncharacterized protein</fullName>
    </submittedName>
</protein>
<gene>
    <name evidence="2" type="ORF">JYZ213_LOCUS7647</name>
    <name evidence="3" type="ORF">OXD698_LOCUS35154</name>
</gene>
<dbReference type="EMBL" id="CAJNOG010000050">
    <property type="protein sequence ID" value="CAF0846281.1"/>
    <property type="molecule type" value="Genomic_DNA"/>
</dbReference>
<keyword evidence="1" id="KW-1133">Transmembrane helix</keyword>